<evidence type="ECO:0000313" key="2">
    <source>
        <dbReference type="EMBL" id="SFP69557.1"/>
    </source>
</evidence>
<dbReference type="InterPro" id="IPR014318">
    <property type="entry name" value="Phageshock_PspG"/>
</dbReference>
<dbReference type="RefSeq" id="WP_017011244.1">
    <property type="nucleotide sequence ID" value="NZ_FOWR01000021.1"/>
</dbReference>
<proteinExistence type="predicted"/>
<dbReference type="EMBL" id="FOWR01000021">
    <property type="protein sequence ID" value="SFP69557.1"/>
    <property type="molecule type" value="Genomic_DNA"/>
</dbReference>
<reference evidence="2 3" key="1">
    <citation type="submission" date="2016-10" db="EMBL/GenBank/DDBJ databases">
        <authorList>
            <person name="de Groot N.N."/>
        </authorList>
    </citation>
    <scope>NUCLEOTIDE SEQUENCE [LARGE SCALE GENOMIC DNA]</scope>
    <source>
        <strain evidence="2 3">DSM 15893</strain>
    </source>
</reference>
<sequence length="88" mass="10026">MIEFLFLVGFAVALLATGLSFIGIIAAVAVGFIVMALAGMIGLMFKMLPWIILIAVVVWLLKGRDKHATQYREYCSKRTRRYQRARRY</sequence>
<keyword evidence="1" id="KW-0472">Membrane</keyword>
<evidence type="ECO:0000256" key="1">
    <source>
        <dbReference type="SAM" id="Phobius"/>
    </source>
</evidence>
<gene>
    <name evidence="2" type="ORF">SAMN03084138_02875</name>
</gene>
<evidence type="ECO:0000313" key="3">
    <source>
        <dbReference type="Proteomes" id="UP000182692"/>
    </source>
</evidence>
<feature type="transmembrane region" description="Helical" evidence="1">
    <location>
        <begin position="30"/>
        <end position="61"/>
    </location>
</feature>
<dbReference type="AlphaFoldDB" id="A0A1I5SGC9"/>
<dbReference type="NCBIfam" id="TIGR02975">
    <property type="entry name" value="phageshock_pspG"/>
    <property type="match status" value="1"/>
</dbReference>
<dbReference type="GeneID" id="35870597"/>
<dbReference type="OrthoDB" id="5894062at2"/>
<keyword evidence="1" id="KW-0812">Transmembrane</keyword>
<dbReference type="Pfam" id="PF09583">
    <property type="entry name" value="Phageshock_PspG"/>
    <property type="match status" value="1"/>
</dbReference>
<protein>
    <submittedName>
        <fullName evidence="2">Phage shock protein G</fullName>
    </submittedName>
</protein>
<dbReference type="STRING" id="1121869.SAMN03084138_02875"/>
<keyword evidence="1" id="KW-1133">Transmembrane helix</keyword>
<organism evidence="2 3">
    <name type="scientific">Enterovibrio norvegicus DSM 15893</name>
    <dbReference type="NCBI Taxonomy" id="1121869"/>
    <lineage>
        <taxon>Bacteria</taxon>
        <taxon>Pseudomonadati</taxon>
        <taxon>Pseudomonadota</taxon>
        <taxon>Gammaproteobacteria</taxon>
        <taxon>Vibrionales</taxon>
        <taxon>Vibrionaceae</taxon>
        <taxon>Enterovibrio</taxon>
    </lineage>
</organism>
<accession>A0A1I5SGC9</accession>
<name>A0A1I5SGC9_9GAMM</name>
<dbReference type="Proteomes" id="UP000182692">
    <property type="component" value="Unassembled WGS sequence"/>
</dbReference>